<reference evidence="1 2" key="1">
    <citation type="submission" date="2024-01" db="EMBL/GenBank/DDBJ databases">
        <title>The genomes of 5 underutilized Papilionoideae crops provide insights into root nodulation and disease resistanc.</title>
        <authorList>
            <person name="Yuan L."/>
        </authorList>
    </citation>
    <scope>NUCLEOTIDE SEQUENCE [LARGE SCALE GENOMIC DNA]</scope>
    <source>
        <strain evidence="1">ZHUSHIDOU_FW_LH</strain>
        <tissue evidence="1">Leaf</tissue>
    </source>
</reference>
<dbReference type="AlphaFoldDB" id="A0AAN9EEA6"/>
<evidence type="ECO:0000313" key="2">
    <source>
        <dbReference type="Proteomes" id="UP001372338"/>
    </source>
</evidence>
<name>A0AAN9EEA6_CROPI</name>
<proteinExistence type="predicted"/>
<sequence length="151" mass="16751">MSQETLASFYFLKTRKQHGDATRMGHTRSEVLAAAIIERYGDKVVWFMASMEEGKASGSATVLVKSAMMEEGCRLVIDVGVVIVRIEDNISLCSHGDHDIRFTGLGQSLGMMAWVLMNHEVAYTVIANVLAKQVEALLWSSHPWCLIDCCQ</sequence>
<dbReference type="Proteomes" id="UP001372338">
    <property type="component" value="Unassembled WGS sequence"/>
</dbReference>
<evidence type="ECO:0000313" key="1">
    <source>
        <dbReference type="EMBL" id="KAK7255643.1"/>
    </source>
</evidence>
<keyword evidence="2" id="KW-1185">Reference proteome</keyword>
<comment type="caution">
    <text evidence="1">The sequence shown here is derived from an EMBL/GenBank/DDBJ whole genome shotgun (WGS) entry which is preliminary data.</text>
</comment>
<accession>A0AAN9EEA6</accession>
<gene>
    <name evidence="1" type="ORF">RIF29_29058</name>
</gene>
<protein>
    <submittedName>
        <fullName evidence="1">Uncharacterized protein</fullName>
    </submittedName>
</protein>
<dbReference type="EMBL" id="JAYWIO010000006">
    <property type="protein sequence ID" value="KAK7255643.1"/>
    <property type="molecule type" value="Genomic_DNA"/>
</dbReference>
<organism evidence="1 2">
    <name type="scientific">Crotalaria pallida</name>
    <name type="common">Smooth rattlebox</name>
    <name type="synonym">Crotalaria striata</name>
    <dbReference type="NCBI Taxonomy" id="3830"/>
    <lineage>
        <taxon>Eukaryota</taxon>
        <taxon>Viridiplantae</taxon>
        <taxon>Streptophyta</taxon>
        <taxon>Embryophyta</taxon>
        <taxon>Tracheophyta</taxon>
        <taxon>Spermatophyta</taxon>
        <taxon>Magnoliopsida</taxon>
        <taxon>eudicotyledons</taxon>
        <taxon>Gunneridae</taxon>
        <taxon>Pentapetalae</taxon>
        <taxon>rosids</taxon>
        <taxon>fabids</taxon>
        <taxon>Fabales</taxon>
        <taxon>Fabaceae</taxon>
        <taxon>Papilionoideae</taxon>
        <taxon>50 kb inversion clade</taxon>
        <taxon>genistoids sensu lato</taxon>
        <taxon>core genistoids</taxon>
        <taxon>Crotalarieae</taxon>
        <taxon>Crotalaria</taxon>
    </lineage>
</organism>